<dbReference type="Proteomes" id="UP000240988">
    <property type="component" value="Unassembled WGS sequence"/>
</dbReference>
<reference evidence="2 3" key="1">
    <citation type="submission" date="2017-01" db="EMBL/GenBank/DDBJ databases">
        <authorList>
            <consortium name="Urmite Genomes"/>
        </authorList>
    </citation>
    <scope>NUCLEOTIDE SEQUENCE [LARGE SCALE GENOMIC DNA]</scope>
    <source>
        <strain evidence="2 3">AB57</strain>
    </source>
</reference>
<dbReference type="GO" id="GO:0015074">
    <property type="term" value="P:DNA integration"/>
    <property type="evidence" value="ECO:0007669"/>
    <property type="project" value="InterPro"/>
</dbReference>
<dbReference type="InterPro" id="IPR036397">
    <property type="entry name" value="RNaseH_sf"/>
</dbReference>
<dbReference type="InterPro" id="IPR001584">
    <property type="entry name" value="Integrase_cat-core"/>
</dbReference>
<accession>A0A2U3NQH4</accession>
<dbReference type="RefSeq" id="WP_216823731.1">
    <property type="nucleotide sequence ID" value="NZ_LT721901.1"/>
</dbReference>
<dbReference type="EMBL" id="FUFA01000002">
    <property type="protein sequence ID" value="SPM33776.1"/>
    <property type="molecule type" value="Genomic_DNA"/>
</dbReference>
<dbReference type="SUPFAM" id="SSF53098">
    <property type="entry name" value="Ribonuclease H-like"/>
    <property type="match status" value="1"/>
</dbReference>
<dbReference type="InterPro" id="IPR012337">
    <property type="entry name" value="RNaseH-like_sf"/>
</dbReference>
<keyword evidence="3" id="KW-1185">Reference proteome</keyword>
<feature type="domain" description="Integrase catalytic" evidence="1">
    <location>
        <begin position="275"/>
        <end position="510"/>
    </location>
</feature>
<organism evidence="2 3">
    <name type="scientific">Mycobacterium rhizamassiliense</name>
    <dbReference type="NCBI Taxonomy" id="1841860"/>
    <lineage>
        <taxon>Bacteria</taxon>
        <taxon>Bacillati</taxon>
        <taxon>Actinomycetota</taxon>
        <taxon>Actinomycetes</taxon>
        <taxon>Mycobacteriales</taxon>
        <taxon>Mycobacteriaceae</taxon>
        <taxon>Mycobacterium</taxon>
    </lineage>
</organism>
<evidence type="ECO:0000313" key="2">
    <source>
        <dbReference type="EMBL" id="SPM33776.1"/>
    </source>
</evidence>
<dbReference type="GO" id="GO:0003676">
    <property type="term" value="F:nucleic acid binding"/>
    <property type="evidence" value="ECO:0007669"/>
    <property type="project" value="InterPro"/>
</dbReference>
<dbReference type="PROSITE" id="PS50994">
    <property type="entry name" value="INTEGRASE"/>
    <property type="match status" value="1"/>
</dbReference>
<protein>
    <recommendedName>
        <fullName evidence="1">Integrase catalytic domain-containing protein</fullName>
    </recommendedName>
</protein>
<gene>
    <name evidence="2" type="ORF">MRAB57_1580</name>
</gene>
<evidence type="ECO:0000313" key="3">
    <source>
        <dbReference type="Proteomes" id="UP000240988"/>
    </source>
</evidence>
<dbReference type="Gene3D" id="3.30.420.10">
    <property type="entry name" value="Ribonuclease H-like superfamily/Ribonuclease H"/>
    <property type="match status" value="1"/>
</dbReference>
<dbReference type="STRING" id="1841860.GCA_900157375_01581"/>
<evidence type="ECO:0000259" key="1">
    <source>
        <dbReference type="PROSITE" id="PS50994"/>
    </source>
</evidence>
<proteinExistence type="predicted"/>
<sequence>MDPASGRVILEEGSRILTANGTAVVVAILLTGVTLQNSFGDTTEAAWADLTEVRAIYDGSPTPVLEPLRPLLDTLSAKAKVIVMMRLEVVQEVITGFRDGHPRFRRDGEPHPPFGEGFGVALSKRCAAMADLLSRERQCDRATQRRVLEGELKRATISASTVRNWVRSFQSEGLIGLIDKRSVRQSKSLDNLDLRYQQQAREEVNLLDGDRSTVSFKEIDRRVRYALHTRGCVDLHIPERSSNAFISMLMGQRGKTTRAQRSTALQGVSGKRHYPALRPGQIVGIDVTRADNLVYDPLSGDAFSVEIVTAIDVACRIVPAVRVVPMSADGIDAGLMLYDICRPFSLRVSGNSYDNWRWVGIPGCVDLSNVEVRMGRRRFAPDFSTLQGEHPIPSVLPDAMHSDHGAIFLSDHVTAIYRQFGIDLLLTRGGKPTDNPHVERWHETLQRCLQQLPGYKGRNVAQRGRLVAEEPLLTIQELQDYVRGFVVLDYHRSPHSGITLPGTEKLRKSARPVICPLEAWDAMVEATGRIDVPQRPDLIYQFLPVRWLTIGHAGIEMMDLVYDAEALDDYRHCPKGTFRKDDGATPFFVDPHDLSRIWFRDPTTDLVKPVPWRGADLVKAPMAQSMLDMARRGVRERGGNDVLKRNSATRQIIDELGQLMTPSARGRDVRRKKRAASCRVGQSQIDHNEAQQAQQAQRKASLQLSQAPVQDERVPVDVRRREWPNLLDGV</sequence>
<name>A0A2U3NQH4_9MYCO</name>
<dbReference type="AlphaFoldDB" id="A0A2U3NQH4"/>